<dbReference type="InterPro" id="IPR006035">
    <property type="entry name" value="Ureohydrolase"/>
</dbReference>
<dbReference type="GO" id="GO:0005634">
    <property type="term" value="C:nucleus"/>
    <property type="evidence" value="ECO:0007669"/>
    <property type="project" value="TreeGrafter"/>
</dbReference>
<keyword evidence="1" id="KW-0479">Metal-binding</keyword>
<name>A0A3B0RRR8_9ZZZZ</name>
<dbReference type="Pfam" id="PF00491">
    <property type="entry name" value="Arginase"/>
    <property type="match status" value="1"/>
</dbReference>
<dbReference type="Gene3D" id="3.40.800.10">
    <property type="entry name" value="Ureohydrolase domain"/>
    <property type="match status" value="1"/>
</dbReference>
<dbReference type="PANTHER" id="PTHR43782">
    <property type="entry name" value="ARGINASE"/>
    <property type="match status" value="1"/>
</dbReference>
<dbReference type="PANTHER" id="PTHR43782:SF3">
    <property type="entry name" value="ARGINASE"/>
    <property type="match status" value="1"/>
</dbReference>
<dbReference type="SUPFAM" id="SSF52768">
    <property type="entry name" value="Arginase/deacetylase"/>
    <property type="match status" value="1"/>
</dbReference>
<organism evidence="4">
    <name type="scientific">hydrothermal vent metagenome</name>
    <dbReference type="NCBI Taxonomy" id="652676"/>
    <lineage>
        <taxon>unclassified sequences</taxon>
        <taxon>metagenomes</taxon>
        <taxon>ecological metagenomes</taxon>
    </lineage>
</organism>
<dbReference type="PRINTS" id="PR00116">
    <property type="entry name" value="ARGINASE"/>
</dbReference>
<accession>A0A3B0RRR8</accession>
<dbReference type="AlphaFoldDB" id="A0A3B0RRR8"/>
<dbReference type="InterPro" id="IPR023696">
    <property type="entry name" value="Ureohydrolase_dom_sf"/>
</dbReference>
<keyword evidence="3" id="KW-0464">Manganese</keyword>
<dbReference type="EMBL" id="UOEG01000145">
    <property type="protein sequence ID" value="VAV96130.1"/>
    <property type="molecule type" value="Genomic_DNA"/>
</dbReference>
<dbReference type="GO" id="GO:0030145">
    <property type="term" value="F:manganese ion binding"/>
    <property type="evidence" value="ECO:0007669"/>
    <property type="project" value="TreeGrafter"/>
</dbReference>
<sequence>MIPSWLVTPYFFDQRDAALKKAVPRSVSFTINDPGGITDRSASSLARLHRPIAEFVASAVEQGNLPISVAGDCGAGLPVMAGLQKAGLDPVLVWLDAHGDFNTIETSPSGFLGGMPLAMMVGPGDMPIPEKSGLSPVAEKNVWLIGARDLDPLEALALEKSRIHRMALDGLADLKFDRPVYLHIDNDIVDAREVPANNYPVAGGPSLEEVIRLCTGFAARNSLCAVSLSGWNGQLDEDGKTSRACRLLLASVLASAVEAQQ</sequence>
<dbReference type="EC" id="3.5.3.1" evidence="4"/>
<dbReference type="GO" id="GO:0004053">
    <property type="term" value="F:arginase activity"/>
    <property type="evidence" value="ECO:0007669"/>
    <property type="project" value="UniProtKB-EC"/>
</dbReference>
<dbReference type="GO" id="GO:0005829">
    <property type="term" value="C:cytosol"/>
    <property type="evidence" value="ECO:0007669"/>
    <property type="project" value="TreeGrafter"/>
</dbReference>
<reference evidence="4" key="1">
    <citation type="submission" date="2018-06" db="EMBL/GenBank/DDBJ databases">
        <authorList>
            <person name="Zhirakovskaya E."/>
        </authorList>
    </citation>
    <scope>NUCLEOTIDE SEQUENCE</scope>
</reference>
<dbReference type="PROSITE" id="PS51409">
    <property type="entry name" value="ARGINASE_2"/>
    <property type="match status" value="1"/>
</dbReference>
<gene>
    <name evidence="4" type="ORF">MNBD_ALPHA07-2446</name>
</gene>
<evidence type="ECO:0000256" key="3">
    <source>
        <dbReference type="ARBA" id="ARBA00023211"/>
    </source>
</evidence>
<evidence type="ECO:0000256" key="2">
    <source>
        <dbReference type="ARBA" id="ARBA00022801"/>
    </source>
</evidence>
<dbReference type="PIRSF" id="PIRSF036979">
    <property type="entry name" value="Arginase"/>
    <property type="match status" value="1"/>
</dbReference>
<keyword evidence="2 4" id="KW-0378">Hydrolase</keyword>
<proteinExistence type="predicted"/>
<evidence type="ECO:0000313" key="4">
    <source>
        <dbReference type="EMBL" id="VAV96130.1"/>
    </source>
</evidence>
<evidence type="ECO:0000256" key="1">
    <source>
        <dbReference type="ARBA" id="ARBA00022723"/>
    </source>
</evidence>
<protein>
    <submittedName>
        <fullName evidence="4">Arginase</fullName>
        <ecNumber evidence="4">3.5.3.1</ecNumber>
    </submittedName>
</protein>